<evidence type="ECO:0008006" key="4">
    <source>
        <dbReference type="Google" id="ProtNLM"/>
    </source>
</evidence>
<dbReference type="VEuPathDB" id="PlasmoDB:PCYB_011700"/>
<sequence length="118" mass="13423">MDEVFPWMKCSHGRSVPIDAVPFDAALDLAGETNVEAPKGCPLFPFNRGEKRKMPLGVPFRKYLFIVSTSFLCMAMGSCCVHLVMKPEMKEHDISKHLQNRNSAIQEVQREILRRKTS</sequence>
<dbReference type="AlphaFoldDB" id="K6V5P5"/>
<organism evidence="2 3">
    <name type="scientific">Plasmodium cynomolgi (strain B)</name>
    <dbReference type="NCBI Taxonomy" id="1120755"/>
    <lineage>
        <taxon>Eukaryota</taxon>
        <taxon>Sar</taxon>
        <taxon>Alveolata</taxon>
        <taxon>Apicomplexa</taxon>
        <taxon>Aconoidasida</taxon>
        <taxon>Haemosporida</taxon>
        <taxon>Plasmodiidae</taxon>
        <taxon>Plasmodium</taxon>
        <taxon>Plasmodium (Plasmodium)</taxon>
    </lineage>
</organism>
<feature type="transmembrane region" description="Helical" evidence="1">
    <location>
        <begin position="63"/>
        <end position="85"/>
    </location>
</feature>
<proteinExistence type="predicted"/>
<dbReference type="KEGG" id="pcy:PCYB_011700"/>
<accession>K6V5P5</accession>
<protein>
    <recommendedName>
        <fullName evidence="4">Transmembrane protein</fullName>
    </recommendedName>
</protein>
<gene>
    <name evidence="2" type="ORF">PCYB_011700</name>
</gene>
<reference evidence="2 3" key="1">
    <citation type="journal article" date="2012" name="Nat. Genet.">
        <title>Plasmodium cynomolgi genome sequences provide insight into Plasmodium vivax and the monkey malaria clade.</title>
        <authorList>
            <person name="Tachibana S."/>
            <person name="Sullivan S.A."/>
            <person name="Kawai S."/>
            <person name="Nakamura S."/>
            <person name="Kim H.R."/>
            <person name="Goto N."/>
            <person name="Arisue N."/>
            <person name="Palacpac N.M.Q."/>
            <person name="Honma H."/>
            <person name="Yagi M."/>
            <person name="Tougan T."/>
            <person name="Katakai Y."/>
            <person name="Kaneko O."/>
            <person name="Mita T."/>
            <person name="Kita K."/>
            <person name="Yasutomi Y."/>
            <person name="Sutton P.L."/>
            <person name="Shakhbatyan R."/>
            <person name="Horii T."/>
            <person name="Yasunaga T."/>
            <person name="Barnwell J.W."/>
            <person name="Escalante A.A."/>
            <person name="Carlton J.M."/>
            <person name="Tanabe K."/>
        </authorList>
    </citation>
    <scope>NUCLEOTIDE SEQUENCE [LARGE SCALE GENOMIC DNA]</scope>
    <source>
        <strain evidence="2 3">B</strain>
    </source>
</reference>
<dbReference type="GeneID" id="14691196"/>
<keyword evidence="1" id="KW-1133">Transmembrane helix</keyword>
<evidence type="ECO:0000313" key="2">
    <source>
        <dbReference type="EMBL" id="GAB64437.1"/>
    </source>
</evidence>
<dbReference type="RefSeq" id="XP_004220724.1">
    <property type="nucleotide sequence ID" value="XM_004220676.1"/>
</dbReference>
<name>K6V5P5_PLACD</name>
<keyword evidence="1" id="KW-0812">Transmembrane</keyword>
<evidence type="ECO:0000313" key="3">
    <source>
        <dbReference type="Proteomes" id="UP000006319"/>
    </source>
</evidence>
<evidence type="ECO:0000256" key="1">
    <source>
        <dbReference type="SAM" id="Phobius"/>
    </source>
</evidence>
<dbReference type="Proteomes" id="UP000006319">
    <property type="component" value="Chromosome 1"/>
</dbReference>
<keyword evidence="3" id="KW-1185">Reference proteome</keyword>
<dbReference type="GO" id="GO:0005739">
    <property type="term" value="C:mitochondrion"/>
    <property type="evidence" value="ECO:0007669"/>
    <property type="project" value="GOC"/>
</dbReference>
<dbReference type="OrthoDB" id="374082at2759"/>
<dbReference type="EMBL" id="DF157093">
    <property type="protein sequence ID" value="GAB64437.1"/>
    <property type="molecule type" value="Genomic_DNA"/>
</dbReference>
<dbReference type="GO" id="GO:0034551">
    <property type="term" value="P:mitochondrial respiratory chain complex III assembly"/>
    <property type="evidence" value="ECO:0007669"/>
    <property type="project" value="InterPro"/>
</dbReference>
<keyword evidence="1" id="KW-0472">Membrane</keyword>
<dbReference type="eggNOG" id="ENOG502QY0R">
    <property type="taxonomic scope" value="Eukaryota"/>
</dbReference>
<dbReference type="Pfam" id="PF14990">
    <property type="entry name" value="DUF4516"/>
    <property type="match status" value="1"/>
</dbReference>
<dbReference type="InterPro" id="IPR027858">
    <property type="entry name" value="BRAWNIN"/>
</dbReference>